<feature type="transmembrane region" description="Helical" evidence="1">
    <location>
        <begin position="538"/>
        <end position="559"/>
    </location>
</feature>
<name>A0A3E3IBF2_9FIRM</name>
<proteinExistence type="predicted"/>
<evidence type="ECO:0000256" key="1">
    <source>
        <dbReference type="SAM" id="Phobius"/>
    </source>
</evidence>
<dbReference type="Proteomes" id="UP000260812">
    <property type="component" value="Unassembled WGS sequence"/>
</dbReference>
<evidence type="ECO:0000313" key="3">
    <source>
        <dbReference type="Proteomes" id="UP000260812"/>
    </source>
</evidence>
<keyword evidence="1" id="KW-0472">Membrane</keyword>
<comment type="caution">
    <text evidence="2">The sequence shown here is derived from an EMBL/GenBank/DDBJ whole genome shotgun (WGS) entry which is preliminary data.</text>
</comment>
<feature type="transmembrane region" description="Helical" evidence="1">
    <location>
        <begin position="21"/>
        <end position="39"/>
    </location>
</feature>
<evidence type="ECO:0000313" key="2">
    <source>
        <dbReference type="EMBL" id="RGE64372.1"/>
    </source>
</evidence>
<organism evidence="2 3">
    <name type="scientific">Eisenbergiella massiliensis</name>
    <dbReference type="NCBI Taxonomy" id="1720294"/>
    <lineage>
        <taxon>Bacteria</taxon>
        <taxon>Bacillati</taxon>
        <taxon>Bacillota</taxon>
        <taxon>Clostridia</taxon>
        <taxon>Lachnospirales</taxon>
        <taxon>Lachnospiraceae</taxon>
        <taxon>Eisenbergiella</taxon>
    </lineage>
</organism>
<reference evidence="2" key="1">
    <citation type="submission" date="2018-08" db="EMBL/GenBank/DDBJ databases">
        <title>A genome reference for cultivated species of the human gut microbiota.</title>
        <authorList>
            <person name="Zou Y."/>
            <person name="Xue W."/>
            <person name="Luo G."/>
        </authorList>
    </citation>
    <scope>NUCLEOTIDE SEQUENCE [LARGE SCALE GENOMIC DNA]</scope>
    <source>
        <strain evidence="2">TF05-5AC</strain>
    </source>
</reference>
<feature type="transmembrane region" description="Helical" evidence="1">
    <location>
        <begin position="565"/>
        <end position="584"/>
    </location>
</feature>
<sequence>MDKQLNELSIIVKEKLIDLGQNELFWLVLTAIILIILIGNEQMRKTGLGKGIMGAIKELILYISALIVDIIDAVKSAISFKDGIRTLLFGHFSESAQFVMMNYAITFLSAASFLMVTGGLDNVIDTVSAIFMAFGLQTAFLLFSSRLVRYFFPRYARARRITRYYQTKKIPGRKISNTGKVDNDNFASVYKTVCINSGDKEGANRQLKKIAKIGKIVIMSFAVIVTGLILSFFSAVYLCEQRIARETAADREYGVVRFLEKDQQHYKEKLELYYENTKDFLNDFLYEARDICKKAEEEDRSSRATDIINELANGKADFEAEEFAENFKLFLDDMHVYDQNSDILFGETGYDLNDLKIAVDNYLIMRVYFASENEDPLDNIQNFLDSTADSSGENAEGEAKQYAELIYHYLEKMEIFSSIRDVNPDKISGYPNFHESSYRNYLGALNWLKIIDQEVSDQERSFEEVWYLIADRMHFYDYPKTVMSIVMGVIMEGFILVLCFLRGHLRPAEKALKKRNVIAAAFINQYIDIASEQRDSHWNVVICLTAAAVIAGGMLIRYIGWPLMAYLLFMTVILFLMSALHYWISSARLKKVVNNGNFKKEEEEKKNINCLESLLKTDAETMLSQVEAMPLFREILLVEKADDYYQRKIFYEQEKEKFKKDYRYQIKPYIPHNLEKLITVSAEMVNGLVIDSGSIPSKMKAEIGFLMEAELVFPLLDEIDQCTKFYVLSHEFYDLLLEVLMDRAFNTDNMEATFEQEVLLYEDNEDRY</sequence>
<dbReference type="AlphaFoldDB" id="A0A3E3IBF2"/>
<feature type="transmembrane region" description="Helical" evidence="1">
    <location>
        <begin position="482"/>
        <end position="505"/>
    </location>
</feature>
<feature type="transmembrane region" description="Helical" evidence="1">
    <location>
        <begin position="216"/>
        <end position="238"/>
    </location>
</feature>
<protein>
    <submittedName>
        <fullName evidence="2">Uncharacterized protein</fullName>
    </submittedName>
</protein>
<feature type="transmembrane region" description="Helical" evidence="1">
    <location>
        <begin position="129"/>
        <end position="152"/>
    </location>
</feature>
<dbReference type="EMBL" id="QVLV01000002">
    <property type="protein sequence ID" value="RGE64372.1"/>
    <property type="molecule type" value="Genomic_DNA"/>
</dbReference>
<feature type="transmembrane region" description="Helical" evidence="1">
    <location>
        <begin position="98"/>
        <end position="117"/>
    </location>
</feature>
<accession>A0A3E3IBF2</accession>
<gene>
    <name evidence="2" type="ORF">DXC51_04765</name>
</gene>
<keyword evidence="1" id="KW-1133">Transmembrane helix</keyword>
<keyword evidence="1" id="KW-0812">Transmembrane</keyword>
<keyword evidence="3" id="KW-1185">Reference proteome</keyword>